<keyword evidence="4" id="KW-0804">Transcription</keyword>
<reference evidence="7" key="1">
    <citation type="journal article" date="2019" name="Int. J. Syst. Evol. Microbiol.">
        <title>The Global Catalogue of Microorganisms (GCM) 10K type strain sequencing project: providing services to taxonomists for standard genome sequencing and annotation.</title>
        <authorList>
            <consortium name="The Broad Institute Genomics Platform"/>
            <consortium name="The Broad Institute Genome Sequencing Center for Infectious Disease"/>
            <person name="Wu L."/>
            <person name="Ma J."/>
        </authorList>
    </citation>
    <scope>NUCLEOTIDE SEQUENCE [LARGE SCALE GENOMIC DNA]</scope>
    <source>
        <strain evidence="7">CCUG 62953</strain>
    </source>
</reference>
<evidence type="ECO:0000259" key="5">
    <source>
        <dbReference type="PROSITE" id="PS50931"/>
    </source>
</evidence>
<comment type="similarity">
    <text evidence="1">Belongs to the LysR transcriptional regulatory family.</text>
</comment>
<dbReference type="Pfam" id="PF03466">
    <property type="entry name" value="LysR_substrate"/>
    <property type="match status" value="1"/>
</dbReference>
<evidence type="ECO:0000256" key="1">
    <source>
        <dbReference type="ARBA" id="ARBA00009437"/>
    </source>
</evidence>
<dbReference type="InterPro" id="IPR050389">
    <property type="entry name" value="LysR-type_TF"/>
</dbReference>
<feature type="domain" description="HTH lysR-type" evidence="5">
    <location>
        <begin position="9"/>
        <end position="66"/>
    </location>
</feature>
<dbReference type="InterPro" id="IPR037402">
    <property type="entry name" value="YidZ_PBP2"/>
</dbReference>
<dbReference type="SUPFAM" id="SSF46785">
    <property type="entry name" value="Winged helix' DNA-binding domain"/>
    <property type="match status" value="1"/>
</dbReference>
<organism evidence="6 7">
    <name type="scientific">Litorisediminicola beolgyonensis</name>
    <dbReference type="NCBI Taxonomy" id="1173614"/>
    <lineage>
        <taxon>Bacteria</taxon>
        <taxon>Pseudomonadati</taxon>
        <taxon>Pseudomonadota</taxon>
        <taxon>Alphaproteobacteria</taxon>
        <taxon>Rhodobacterales</taxon>
        <taxon>Paracoccaceae</taxon>
        <taxon>Litorisediminicola</taxon>
    </lineage>
</organism>
<accession>A0ABW3ZKH9</accession>
<name>A0ABW3ZKH9_9RHOB</name>
<dbReference type="InterPro" id="IPR005119">
    <property type="entry name" value="LysR_subst-bd"/>
</dbReference>
<keyword evidence="7" id="KW-1185">Reference proteome</keyword>
<gene>
    <name evidence="6" type="ORF">ACFQ4E_13240</name>
</gene>
<keyword evidence="2" id="KW-0805">Transcription regulation</keyword>
<dbReference type="Proteomes" id="UP001597135">
    <property type="component" value="Unassembled WGS sequence"/>
</dbReference>
<evidence type="ECO:0000256" key="4">
    <source>
        <dbReference type="ARBA" id="ARBA00023163"/>
    </source>
</evidence>
<dbReference type="PANTHER" id="PTHR30118">
    <property type="entry name" value="HTH-TYPE TRANSCRIPTIONAL REGULATOR LEUO-RELATED"/>
    <property type="match status" value="1"/>
</dbReference>
<keyword evidence="3" id="KW-0238">DNA-binding</keyword>
<evidence type="ECO:0000256" key="2">
    <source>
        <dbReference type="ARBA" id="ARBA00023015"/>
    </source>
</evidence>
<evidence type="ECO:0000313" key="6">
    <source>
        <dbReference type="EMBL" id="MFD1343387.1"/>
    </source>
</evidence>
<dbReference type="PRINTS" id="PR00039">
    <property type="entry name" value="HTHLYSR"/>
</dbReference>
<dbReference type="Gene3D" id="3.40.190.10">
    <property type="entry name" value="Periplasmic binding protein-like II"/>
    <property type="match status" value="2"/>
</dbReference>
<dbReference type="InterPro" id="IPR036390">
    <property type="entry name" value="WH_DNA-bd_sf"/>
</dbReference>
<dbReference type="CDD" id="cd08417">
    <property type="entry name" value="PBP2_Nitroaromatics_like"/>
    <property type="match status" value="1"/>
</dbReference>
<dbReference type="PROSITE" id="PS50931">
    <property type="entry name" value="HTH_LYSR"/>
    <property type="match status" value="1"/>
</dbReference>
<dbReference type="Gene3D" id="1.10.10.10">
    <property type="entry name" value="Winged helix-like DNA-binding domain superfamily/Winged helix DNA-binding domain"/>
    <property type="match status" value="1"/>
</dbReference>
<evidence type="ECO:0000256" key="3">
    <source>
        <dbReference type="ARBA" id="ARBA00023125"/>
    </source>
</evidence>
<dbReference type="PANTHER" id="PTHR30118:SF15">
    <property type="entry name" value="TRANSCRIPTIONAL REGULATORY PROTEIN"/>
    <property type="match status" value="1"/>
</dbReference>
<evidence type="ECO:0000313" key="7">
    <source>
        <dbReference type="Proteomes" id="UP001597135"/>
    </source>
</evidence>
<protein>
    <submittedName>
        <fullName evidence="6">LysR family transcriptional regulator</fullName>
    </submittedName>
</protein>
<dbReference type="Pfam" id="PF00126">
    <property type="entry name" value="HTH_1"/>
    <property type="match status" value="1"/>
</dbReference>
<sequence length="312" mass="34558">MKKHDPMSVDFAALRVLQLVLSYGSFSRAAEALEVTQSSVSYTVDRLRKVFGDPLFVRQGAGIVATDRCQEIVATAARMIDEFSALSAPTEFDPWAAEDEIVLSCNYYERVTLLPGLVRRLRRDAPGIRLKVISSAVRGKEQLDRGESELLIGPIRLQETGFFGRVLLRDVHVIVMAEDHPLAGSEIDLKTFLGWPQAVVNYGVSWRSRIVQAVAEMGHEPNTVIEVPSPAHLPRLIEGTDLIATVPSRIAQSFGPVIAVVPCPVEADLEVHLFWTERTHRAPMHQWLRGQIAEVAQETGPDTRGETHPVIS</sequence>
<comment type="caution">
    <text evidence="6">The sequence shown here is derived from an EMBL/GenBank/DDBJ whole genome shotgun (WGS) entry which is preliminary data.</text>
</comment>
<proteinExistence type="inferred from homology"/>
<dbReference type="InterPro" id="IPR000847">
    <property type="entry name" value="LysR_HTH_N"/>
</dbReference>
<dbReference type="SUPFAM" id="SSF53850">
    <property type="entry name" value="Periplasmic binding protein-like II"/>
    <property type="match status" value="1"/>
</dbReference>
<dbReference type="InterPro" id="IPR036388">
    <property type="entry name" value="WH-like_DNA-bd_sf"/>
</dbReference>
<dbReference type="EMBL" id="JBHTMU010000024">
    <property type="protein sequence ID" value="MFD1343387.1"/>
    <property type="molecule type" value="Genomic_DNA"/>
</dbReference>
<dbReference type="RefSeq" id="WP_386804302.1">
    <property type="nucleotide sequence ID" value="NZ_JBHTMU010000024.1"/>
</dbReference>